<organism evidence="2 3">
    <name type="scientific">Bosea vaviloviae</name>
    <dbReference type="NCBI Taxonomy" id="1526658"/>
    <lineage>
        <taxon>Bacteria</taxon>
        <taxon>Pseudomonadati</taxon>
        <taxon>Pseudomonadota</taxon>
        <taxon>Alphaproteobacteria</taxon>
        <taxon>Hyphomicrobiales</taxon>
        <taxon>Boseaceae</taxon>
        <taxon>Bosea</taxon>
    </lineage>
</organism>
<dbReference type="GO" id="GO:0016787">
    <property type="term" value="F:hydrolase activity"/>
    <property type="evidence" value="ECO:0007669"/>
    <property type="project" value="InterPro"/>
</dbReference>
<evidence type="ECO:0000313" key="3">
    <source>
        <dbReference type="Proteomes" id="UP000094969"/>
    </source>
</evidence>
<dbReference type="AlphaFoldDB" id="A0A1D7UA29"/>
<dbReference type="PANTHER" id="PTHR35563:SF2">
    <property type="entry name" value="BARREL METAL-DEPENDENT HYDROLASE, PUTATIVE (AFU_ORTHOLOGUE AFUA_1G16240)-RELATED"/>
    <property type="match status" value="1"/>
</dbReference>
<dbReference type="EMBL" id="CP017147">
    <property type="protein sequence ID" value="AOO84164.1"/>
    <property type="molecule type" value="Genomic_DNA"/>
</dbReference>
<accession>A0A1D7UA29</accession>
<feature type="domain" description="Amidohydrolase-related" evidence="1">
    <location>
        <begin position="29"/>
        <end position="289"/>
    </location>
</feature>
<dbReference type="STRING" id="1526658.BHK69_03810"/>
<sequence>MDGIVEAPPCLPPHPPGAAPSWRLPDGTCDSHMHVFGPRDRYPLAPLRSYTPHLLTIDDYRAVMAALGIARAVLVQPSVYGMDNRALLDALAIAPDQLRGVVVVPPDIPDGELKAMHRLGVRGIRINRRNPGGLSLSDIATLGRRIGRLGWHIQLQIELATSCDLDGLVRGSPVPIVIDHLGFADPQAGVASPAFRQLLHLLEDGLLWIKLSAPYRMSRTGAPYADMVPIVETLLSARPDRLLWATDWPHTELWSGMPHDGDLLVTSPLWQAPPGIRKAVFVDNPNRLYWA</sequence>
<dbReference type="InterPro" id="IPR032466">
    <property type="entry name" value="Metal_Hydrolase"/>
</dbReference>
<name>A0A1D7UA29_9HYPH</name>
<dbReference type="InterPro" id="IPR052358">
    <property type="entry name" value="Aro_Compnd_Degr_Hydrolases"/>
</dbReference>
<dbReference type="KEGG" id="bvv:BHK69_03810"/>
<protein>
    <recommendedName>
        <fullName evidence="1">Amidohydrolase-related domain-containing protein</fullName>
    </recommendedName>
</protein>
<dbReference type="Proteomes" id="UP000094969">
    <property type="component" value="Chromosome"/>
</dbReference>
<dbReference type="PANTHER" id="PTHR35563">
    <property type="entry name" value="BARREL METAL-DEPENDENT HYDROLASE, PUTATIVE (AFU_ORTHOLOGUE AFUA_1G16240)-RELATED"/>
    <property type="match status" value="1"/>
</dbReference>
<evidence type="ECO:0000259" key="1">
    <source>
        <dbReference type="Pfam" id="PF04909"/>
    </source>
</evidence>
<keyword evidence="3" id="KW-1185">Reference proteome</keyword>
<dbReference type="Gene3D" id="3.20.20.140">
    <property type="entry name" value="Metal-dependent hydrolases"/>
    <property type="match status" value="1"/>
</dbReference>
<proteinExistence type="predicted"/>
<evidence type="ECO:0000313" key="2">
    <source>
        <dbReference type="EMBL" id="AOO84164.1"/>
    </source>
</evidence>
<dbReference type="SUPFAM" id="SSF51556">
    <property type="entry name" value="Metallo-dependent hydrolases"/>
    <property type="match status" value="1"/>
</dbReference>
<gene>
    <name evidence="2" type="ORF">BHK69_03810</name>
</gene>
<reference evidence="2 3" key="1">
    <citation type="journal article" date="2015" name="Antonie Van Leeuwenhoek">
        <title>Bosea vaviloviae sp. nov., a new species of slow-growing rhizobia isolated from nodules of the relict species Vavilovia formosa (Stev.) Fed.</title>
        <authorList>
            <person name="Safronova V.I."/>
            <person name="Kuznetsova I.G."/>
            <person name="Sazanova A.L."/>
            <person name="Kimeklis A.K."/>
            <person name="Belimov A.A."/>
            <person name="Andronov E.E."/>
            <person name="Pinaev A.G."/>
            <person name="Chizhevskaya E.P."/>
            <person name="Pukhaev A.R."/>
            <person name="Popov K.P."/>
            <person name="Willems A."/>
            <person name="Tikhonovich I.A."/>
        </authorList>
    </citation>
    <scope>NUCLEOTIDE SEQUENCE [LARGE SCALE GENOMIC DNA]</scope>
    <source>
        <strain evidence="2 3">Vaf18</strain>
    </source>
</reference>
<dbReference type="InterPro" id="IPR006680">
    <property type="entry name" value="Amidohydro-rel"/>
</dbReference>
<dbReference type="Pfam" id="PF04909">
    <property type="entry name" value="Amidohydro_2"/>
    <property type="match status" value="1"/>
</dbReference>